<evidence type="ECO:0000256" key="1">
    <source>
        <dbReference type="SAM" id="MobiDB-lite"/>
    </source>
</evidence>
<reference evidence="3" key="1">
    <citation type="journal article" date="2019" name="Int. J. Syst. Evol. Microbiol.">
        <title>The Global Catalogue of Microorganisms (GCM) 10K type strain sequencing project: providing services to taxonomists for standard genome sequencing and annotation.</title>
        <authorList>
            <consortium name="The Broad Institute Genomics Platform"/>
            <consortium name="The Broad Institute Genome Sequencing Center for Infectious Disease"/>
            <person name="Wu L."/>
            <person name="Ma J."/>
        </authorList>
    </citation>
    <scope>NUCLEOTIDE SEQUENCE [LARGE SCALE GENOMIC DNA]</scope>
    <source>
        <strain evidence="3">JCM 4524</strain>
    </source>
</reference>
<keyword evidence="3" id="KW-1185">Reference proteome</keyword>
<feature type="region of interest" description="Disordered" evidence="1">
    <location>
        <begin position="52"/>
        <end position="108"/>
    </location>
</feature>
<name>A0ABP6D292_9ACTN</name>
<dbReference type="Proteomes" id="UP001500151">
    <property type="component" value="Unassembled WGS sequence"/>
</dbReference>
<organism evidence="2 3">
    <name type="scientific">Streptomyces vastus</name>
    <dbReference type="NCBI Taxonomy" id="285451"/>
    <lineage>
        <taxon>Bacteria</taxon>
        <taxon>Bacillati</taxon>
        <taxon>Actinomycetota</taxon>
        <taxon>Actinomycetes</taxon>
        <taxon>Kitasatosporales</taxon>
        <taxon>Streptomycetaceae</taxon>
        <taxon>Streptomyces</taxon>
    </lineage>
</organism>
<proteinExistence type="predicted"/>
<evidence type="ECO:0000313" key="2">
    <source>
        <dbReference type="EMBL" id="GAA2633800.1"/>
    </source>
</evidence>
<protein>
    <recommendedName>
        <fullName evidence="4">Transposase putative helix-turn-helix domain-containing protein</fullName>
    </recommendedName>
</protein>
<evidence type="ECO:0000313" key="3">
    <source>
        <dbReference type="Proteomes" id="UP001500151"/>
    </source>
</evidence>
<evidence type="ECO:0008006" key="4">
    <source>
        <dbReference type="Google" id="ProtNLM"/>
    </source>
</evidence>
<sequence length="130" mass="13958">MAQVTAAAEAGQARYSYRLRVSAAARTALAAEWDRCRWLWNECVAKSKAVHLHNKAPARRPPAARLSSTRCWQKSSWSAAPGGGQPGLPSLAGGEDSKGNSRVGRGVRAGRVRELGSVWFSMSPSALPDR</sequence>
<accession>A0ABP6D292</accession>
<dbReference type="EMBL" id="BAAASJ010000030">
    <property type="protein sequence ID" value="GAA2633800.1"/>
    <property type="molecule type" value="Genomic_DNA"/>
</dbReference>
<gene>
    <name evidence="2" type="ORF">GCM10010307_28510</name>
</gene>
<comment type="caution">
    <text evidence="2">The sequence shown here is derived from an EMBL/GenBank/DDBJ whole genome shotgun (WGS) entry which is preliminary data.</text>
</comment>
<feature type="compositionally biased region" description="Polar residues" evidence="1">
    <location>
        <begin position="66"/>
        <end position="78"/>
    </location>
</feature>